<organism evidence="7">
    <name type="scientific">uncultured korarchaeote</name>
    <dbReference type="NCBI Taxonomy" id="161241"/>
    <lineage>
        <taxon>Archaea</taxon>
        <taxon>Thermoproteota</taxon>
        <taxon>environmental samples</taxon>
    </lineage>
</organism>
<dbReference type="GO" id="GO:0003723">
    <property type="term" value="F:RNA binding"/>
    <property type="evidence" value="ECO:0007669"/>
    <property type="project" value="TreeGrafter"/>
</dbReference>
<dbReference type="InterPro" id="IPR020926">
    <property type="entry name" value="Ribosomal_eL15_arc"/>
</dbReference>
<dbReference type="NCBIfam" id="NF003269">
    <property type="entry name" value="PRK04243.1"/>
    <property type="match status" value="1"/>
</dbReference>
<dbReference type="InterPro" id="IPR020925">
    <property type="entry name" value="Ribosomal_eL15_CS"/>
</dbReference>
<keyword evidence="2 5" id="KW-0689">Ribosomal protein</keyword>
<accession>A0A1L2JKB9</accession>
<dbReference type="SMART" id="SM01384">
    <property type="entry name" value="Ribosomal_L15e"/>
    <property type="match status" value="1"/>
</dbReference>
<sequence>MARSMYHYIAEPWRRPYEALKEVMRERLIKWRRGPSVVRVEHPTRLDRARALGYKAKQGFIVVRVRVRKGGLRKPRPNKGRRPKRMGVYGYSPAKSLRLIAEERAARKYPNLEILNNYYVGEDGTYKWFEVIMVDPHHPAIKEDPEVKWITEKHNKGRVFRGLTSAGKKMRGLRKSRGLKGTTKQKWRKKQKERRLKKRHEASRDARLIVPEEK</sequence>
<dbReference type="PANTHER" id="PTHR11847:SF4">
    <property type="entry name" value="LARGE RIBOSOMAL SUBUNIT PROTEIN EL15"/>
    <property type="match status" value="1"/>
</dbReference>
<dbReference type="InterPro" id="IPR024794">
    <property type="entry name" value="Rbsml_eL15_core_dom_sf"/>
</dbReference>
<dbReference type="GO" id="GO:0022625">
    <property type="term" value="C:cytosolic large ribosomal subunit"/>
    <property type="evidence" value="ECO:0007669"/>
    <property type="project" value="TreeGrafter"/>
</dbReference>
<gene>
    <name evidence="5" type="primary">rpl15e</name>
</gene>
<feature type="region of interest" description="Disordered" evidence="6">
    <location>
        <begin position="169"/>
        <end position="214"/>
    </location>
</feature>
<dbReference type="PROSITE" id="PS01194">
    <property type="entry name" value="RIBOSOMAL_L15E"/>
    <property type="match status" value="1"/>
</dbReference>
<dbReference type="HAMAP" id="MF_00256">
    <property type="entry name" value="Ribosomal_eL15"/>
    <property type="match status" value="1"/>
</dbReference>
<dbReference type="GO" id="GO:0002181">
    <property type="term" value="P:cytoplasmic translation"/>
    <property type="evidence" value="ECO:0007669"/>
    <property type="project" value="TreeGrafter"/>
</dbReference>
<feature type="compositionally biased region" description="Basic residues" evidence="6">
    <location>
        <begin position="169"/>
        <end position="201"/>
    </location>
</feature>
<protein>
    <recommendedName>
        <fullName evidence="4 5">Large ribosomal subunit protein eL15</fullName>
    </recommendedName>
</protein>
<dbReference type="InterPro" id="IPR000439">
    <property type="entry name" value="Ribosomal_eL15"/>
</dbReference>
<dbReference type="SUPFAM" id="SSF54189">
    <property type="entry name" value="Ribosomal proteins S24e, L23 and L15e"/>
    <property type="match status" value="1"/>
</dbReference>
<proteinExistence type="inferred from homology"/>
<dbReference type="EMBL" id="KX765101">
    <property type="protein sequence ID" value="AOZ56187.1"/>
    <property type="molecule type" value="Genomic_DNA"/>
</dbReference>
<evidence type="ECO:0000256" key="1">
    <source>
        <dbReference type="ARBA" id="ARBA00006857"/>
    </source>
</evidence>
<dbReference type="FunFam" id="3.40.1120.10:FF:000002">
    <property type="entry name" value="50S ribosomal protein L15e"/>
    <property type="match status" value="1"/>
</dbReference>
<evidence type="ECO:0000256" key="2">
    <source>
        <dbReference type="ARBA" id="ARBA00022980"/>
    </source>
</evidence>
<dbReference type="PANTHER" id="PTHR11847">
    <property type="entry name" value="RIBOSOMAL PROTEIN L15"/>
    <property type="match status" value="1"/>
</dbReference>
<name>A0A1L2JKB9_9CREN</name>
<comment type="similarity">
    <text evidence="1 5">Belongs to the eukaryotic ribosomal protein eL15 family.</text>
</comment>
<dbReference type="Pfam" id="PF00827">
    <property type="entry name" value="Ribosomal_L15e"/>
    <property type="match status" value="1"/>
</dbReference>
<dbReference type="GO" id="GO:0003735">
    <property type="term" value="F:structural constituent of ribosome"/>
    <property type="evidence" value="ECO:0007669"/>
    <property type="project" value="InterPro"/>
</dbReference>
<evidence type="ECO:0000256" key="6">
    <source>
        <dbReference type="SAM" id="MobiDB-lite"/>
    </source>
</evidence>
<evidence type="ECO:0000256" key="4">
    <source>
        <dbReference type="ARBA" id="ARBA00035214"/>
    </source>
</evidence>
<evidence type="ECO:0000256" key="5">
    <source>
        <dbReference type="HAMAP-Rule" id="MF_00256"/>
    </source>
</evidence>
<reference evidence="7" key="1">
    <citation type="journal article" date="2017" name="Nature">
        <title>Metagenomic exploration of ASGARD archaea illuminates the origin of cellular complexity in eukaryotes.</title>
        <authorList>
            <person name="Zaremba-Niedzwiedzka K."/>
            <person name="Caceres E.F."/>
            <person name="Saw J.H.W."/>
            <person name="Backstrom D."/>
            <person name="Juzokaite L."/>
            <person name="Vancaester E."/>
            <person name="Seitz K.W."/>
            <person name="Anantharaman K."/>
            <person name="Starnawski P."/>
            <person name="Kjeldsen K.U."/>
            <person name="Stott M.B."/>
            <person name="Nunoura T."/>
            <person name="Banfield J.F."/>
            <person name="Schramm A."/>
            <person name="Baker B.J."/>
            <person name="Spang A."/>
            <person name="Ettema T.J.G."/>
        </authorList>
    </citation>
    <scope>NUCLEOTIDE SEQUENCE</scope>
    <source>
        <strain evidence="7">TIV_1</strain>
    </source>
</reference>
<feature type="compositionally biased region" description="Basic and acidic residues" evidence="6">
    <location>
        <begin position="202"/>
        <end position="214"/>
    </location>
</feature>
<dbReference type="Gene3D" id="3.40.1120.10">
    <property type="entry name" value="Ribosomal protein l15e"/>
    <property type="match status" value="1"/>
</dbReference>
<keyword evidence="3 5" id="KW-0687">Ribonucleoprotein</keyword>
<evidence type="ECO:0000313" key="7">
    <source>
        <dbReference type="EMBL" id="AOZ56187.1"/>
    </source>
</evidence>
<evidence type="ECO:0000256" key="3">
    <source>
        <dbReference type="ARBA" id="ARBA00023274"/>
    </source>
</evidence>
<dbReference type="InterPro" id="IPR012678">
    <property type="entry name" value="Ribosomal_uL23/eL15/eS24_sf"/>
</dbReference>
<dbReference type="AlphaFoldDB" id="A0A1L2JKB9"/>